<name>A0A2K3NAT3_TRIPR</name>
<dbReference type="Proteomes" id="UP000236291">
    <property type="component" value="Unassembled WGS sequence"/>
</dbReference>
<reference evidence="1 2" key="2">
    <citation type="journal article" date="2017" name="Front. Plant Sci.">
        <title>Gene Classification and Mining of Molecular Markers Useful in Red Clover (Trifolium pratense) Breeding.</title>
        <authorList>
            <person name="Istvanek J."/>
            <person name="Dluhosova J."/>
            <person name="Dluhos P."/>
            <person name="Patkova L."/>
            <person name="Nedelnik J."/>
            <person name="Repkova J."/>
        </authorList>
    </citation>
    <scope>NUCLEOTIDE SEQUENCE [LARGE SCALE GENOMIC DNA]</scope>
    <source>
        <strain evidence="2">cv. Tatra</strain>
        <tissue evidence="1">Young leaves</tissue>
    </source>
</reference>
<dbReference type="AlphaFoldDB" id="A0A2K3NAT3"/>
<comment type="caution">
    <text evidence="1">The sequence shown here is derived from an EMBL/GenBank/DDBJ whole genome shotgun (WGS) entry which is preliminary data.</text>
</comment>
<evidence type="ECO:0000313" key="1">
    <source>
        <dbReference type="EMBL" id="PNY00149.1"/>
    </source>
</evidence>
<gene>
    <name evidence="1" type="ORF">L195_g023425</name>
</gene>
<sequence length="57" mass="6469">MHNVFNFKMTPVPSSVLMSMAMTPVLSSAPFGCDMTPPVQEIEYSFEERRLAHYMLA</sequence>
<evidence type="ECO:0000313" key="2">
    <source>
        <dbReference type="Proteomes" id="UP000236291"/>
    </source>
</evidence>
<protein>
    <submittedName>
        <fullName evidence="1">Microtubule associated MAP65/ASE1 family protein</fullName>
    </submittedName>
</protein>
<reference evidence="1 2" key="1">
    <citation type="journal article" date="2014" name="Am. J. Bot.">
        <title>Genome assembly and annotation for red clover (Trifolium pratense; Fabaceae).</title>
        <authorList>
            <person name="Istvanek J."/>
            <person name="Jaros M."/>
            <person name="Krenek A."/>
            <person name="Repkova J."/>
        </authorList>
    </citation>
    <scope>NUCLEOTIDE SEQUENCE [LARGE SCALE GENOMIC DNA]</scope>
    <source>
        <strain evidence="2">cv. Tatra</strain>
        <tissue evidence="1">Young leaves</tissue>
    </source>
</reference>
<dbReference type="EMBL" id="ASHM01018576">
    <property type="protein sequence ID" value="PNY00149.1"/>
    <property type="molecule type" value="Genomic_DNA"/>
</dbReference>
<proteinExistence type="predicted"/>
<accession>A0A2K3NAT3</accession>
<organism evidence="1 2">
    <name type="scientific">Trifolium pratense</name>
    <name type="common">Red clover</name>
    <dbReference type="NCBI Taxonomy" id="57577"/>
    <lineage>
        <taxon>Eukaryota</taxon>
        <taxon>Viridiplantae</taxon>
        <taxon>Streptophyta</taxon>
        <taxon>Embryophyta</taxon>
        <taxon>Tracheophyta</taxon>
        <taxon>Spermatophyta</taxon>
        <taxon>Magnoliopsida</taxon>
        <taxon>eudicotyledons</taxon>
        <taxon>Gunneridae</taxon>
        <taxon>Pentapetalae</taxon>
        <taxon>rosids</taxon>
        <taxon>fabids</taxon>
        <taxon>Fabales</taxon>
        <taxon>Fabaceae</taxon>
        <taxon>Papilionoideae</taxon>
        <taxon>50 kb inversion clade</taxon>
        <taxon>NPAAA clade</taxon>
        <taxon>Hologalegina</taxon>
        <taxon>IRL clade</taxon>
        <taxon>Trifolieae</taxon>
        <taxon>Trifolium</taxon>
    </lineage>
</organism>